<reference evidence="11" key="1">
    <citation type="submission" date="2015-07" db="EMBL/GenBank/DDBJ databases">
        <title>Whole genome sequence of an Ensifer adhaerens strain isolated from a cave pool in the Wind Cave National Park.</title>
        <authorList>
            <person name="Eng W.W.H."/>
            <person name="Gan H.M."/>
            <person name="Barton H.A."/>
            <person name="Savka M.A."/>
        </authorList>
    </citation>
    <scope>NUCLEOTIDE SEQUENCE [LARGE SCALE GENOMIC DNA]</scope>
    <source>
        <strain evidence="11">SD006</strain>
    </source>
</reference>
<evidence type="ECO:0000256" key="4">
    <source>
        <dbReference type="ARBA" id="ARBA00022741"/>
    </source>
</evidence>
<evidence type="ECO:0000256" key="5">
    <source>
        <dbReference type="ARBA" id="ARBA00022840"/>
    </source>
</evidence>
<dbReference type="InterPro" id="IPR050093">
    <property type="entry name" value="ABC_SmlMolc_Importer"/>
</dbReference>
<dbReference type="InterPro" id="IPR003593">
    <property type="entry name" value="AAA+_ATPase"/>
</dbReference>
<dbReference type="PROSITE" id="PS50893">
    <property type="entry name" value="ABC_TRANSPORTER_2"/>
    <property type="match status" value="1"/>
</dbReference>
<comment type="function">
    <text evidence="8">Part of the ABC transporter complex PotABCD involved in spermidine/putrescine import. Responsible for energy coupling to the transport system.</text>
</comment>
<keyword evidence="1 8" id="KW-0813">Transport</keyword>
<dbReference type="SUPFAM" id="SSF50331">
    <property type="entry name" value="MOP-like"/>
    <property type="match status" value="1"/>
</dbReference>
<keyword evidence="5 8" id="KW-0067">ATP-binding</keyword>
<dbReference type="NCBIfam" id="TIGR01187">
    <property type="entry name" value="potA"/>
    <property type="match status" value="1"/>
</dbReference>
<dbReference type="InterPro" id="IPR005893">
    <property type="entry name" value="PotA-like"/>
</dbReference>
<evidence type="ECO:0000256" key="7">
    <source>
        <dbReference type="ARBA" id="ARBA00023136"/>
    </source>
</evidence>
<keyword evidence="2 8" id="KW-1003">Cell membrane</keyword>
<dbReference type="EC" id="7.6.2.11" evidence="8"/>
<dbReference type="Proteomes" id="UP000037425">
    <property type="component" value="Unassembled WGS sequence"/>
</dbReference>
<evidence type="ECO:0000256" key="6">
    <source>
        <dbReference type="ARBA" id="ARBA00022967"/>
    </source>
</evidence>
<dbReference type="SMART" id="SM00382">
    <property type="entry name" value="AAA"/>
    <property type="match status" value="1"/>
</dbReference>
<proteinExistence type="inferred from homology"/>
<dbReference type="PROSITE" id="PS00211">
    <property type="entry name" value="ABC_TRANSPORTER_1"/>
    <property type="match status" value="1"/>
</dbReference>
<evidence type="ECO:0000256" key="1">
    <source>
        <dbReference type="ARBA" id="ARBA00022448"/>
    </source>
</evidence>
<comment type="catalytic activity">
    <reaction evidence="8">
        <text>ATP + H2O + polyamine-[polyamine-binding protein]Side 1 = ADP + phosphate + polyamineSide 2 + [polyamine-binding protein]Side 1.</text>
        <dbReference type="EC" id="7.6.2.11"/>
    </reaction>
</comment>
<dbReference type="InterPro" id="IPR013611">
    <property type="entry name" value="Transp-assoc_OB_typ2"/>
</dbReference>
<comment type="caution">
    <text evidence="10">The sequence shown here is derived from an EMBL/GenBank/DDBJ whole genome shotgun (WGS) entry which is preliminary data.</text>
</comment>
<dbReference type="GO" id="GO:0015417">
    <property type="term" value="F:ABC-type polyamine transporter activity"/>
    <property type="evidence" value="ECO:0007669"/>
    <property type="project" value="UniProtKB-EC"/>
</dbReference>
<dbReference type="FunFam" id="3.40.50.300:FF:000133">
    <property type="entry name" value="Spermidine/putrescine import ATP-binding protein PotA"/>
    <property type="match status" value="1"/>
</dbReference>
<evidence type="ECO:0000313" key="10">
    <source>
        <dbReference type="EMBL" id="KOF20202.1"/>
    </source>
</evidence>
<name>A0A0L8BZR1_ENSAD</name>
<keyword evidence="6 8" id="KW-1278">Translocase</keyword>
<gene>
    <name evidence="8" type="primary">potA</name>
    <name evidence="10" type="ORF">AC244_10025</name>
</gene>
<feature type="domain" description="ABC transporter" evidence="9">
    <location>
        <begin position="18"/>
        <end position="248"/>
    </location>
</feature>
<dbReference type="Pfam" id="PF08402">
    <property type="entry name" value="TOBE_2"/>
    <property type="match status" value="1"/>
</dbReference>
<dbReference type="GO" id="GO:0005524">
    <property type="term" value="F:ATP binding"/>
    <property type="evidence" value="ECO:0007669"/>
    <property type="project" value="UniProtKB-KW"/>
</dbReference>
<evidence type="ECO:0000256" key="3">
    <source>
        <dbReference type="ARBA" id="ARBA00022519"/>
    </source>
</evidence>
<evidence type="ECO:0000259" key="9">
    <source>
        <dbReference type="PROSITE" id="PS50893"/>
    </source>
</evidence>
<protein>
    <recommendedName>
        <fullName evidence="8">Spermidine/putrescine import ATP-binding protein PotA</fullName>
        <ecNumber evidence="8">7.6.2.11</ecNumber>
    </recommendedName>
</protein>
<keyword evidence="3" id="KW-0997">Cell inner membrane</keyword>
<dbReference type="AlphaFoldDB" id="A0A0L8BZR1"/>
<keyword evidence="4 8" id="KW-0547">Nucleotide-binding</keyword>
<sequence length="368" mass="40168">MRCLRSGSRRTSVLQSYVSIENLSKSFGLFSAVDDVSIGIGKGEFFSLLGPSGCGKSTLLRMIAGFETPTSGVVRLDGDEVTDVPAHRRPTNMMFQSYALFPHLSVGKNIAFGLQQDRLASGEIRQRVSEVAEKLQLTALLDRKPQQLSGGQRQRVALARALVKRPKVLLLDEPLGALDKNLRTETQHELVRLQRELGLTFIIVTHDQHEAMTVSSRIAIMRQGKVLQIGSPAEVYETPVSRYVAKFLGEANVFEGGSARRSGNELKIESAEAGGSVLATASDHISTNGRYWVSVRPERVELSKQGTGLEGVIEQFSYAGAGRHYRVRLKSGATLDARRVNSGAQDDLSVGDTVFASWMPQAARLLAD</sequence>
<comment type="similarity">
    <text evidence="8">Belongs to the ABC transporter superfamily. Spermidine/putrescine importer (TC 3.A.1.11.1) family.</text>
</comment>
<keyword evidence="7 8" id="KW-0472">Membrane</keyword>
<dbReference type="SUPFAM" id="SSF52540">
    <property type="entry name" value="P-loop containing nucleoside triphosphate hydrolases"/>
    <property type="match status" value="1"/>
</dbReference>
<dbReference type="InterPro" id="IPR003439">
    <property type="entry name" value="ABC_transporter-like_ATP-bd"/>
</dbReference>
<evidence type="ECO:0000313" key="11">
    <source>
        <dbReference type="Proteomes" id="UP000037425"/>
    </source>
</evidence>
<dbReference type="Gene3D" id="2.40.50.100">
    <property type="match status" value="1"/>
</dbReference>
<dbReference type="PATRIC" id="fig|106592.7.peg.4772"/>
<dbReference type="Gene3D" id="3.40.50.300">
    <property type="entry name" value="P-loop containing nucleotide triphosphate hydrolases"/>
    <property type="match status" value="1"/>
</dbReference>
<dbReference type="InterPro" id="IPR027417">
    <property type="entry name" value="P-loop_NTPase"/>
</dbReference>
<comment type="subunit">
    <text evidence="8">The complex is composed of two ATP-binding proteins (PotA), two transmembrane proteins (PotB and PotC) and a solute-binding protein (PotD).</text>
</comment>
<dbReference type="OrthoDB" id="9802264at2"/>
<dbReference type="InterPro" id="IPR017871">
    <property type="entry name" value="ABC_transporter-like_CS"/>
</dbReference>
<dbReference type="Pfam" id="PF00005">
    <property type="entry name" value="ABC_tran"/>
    <property type="match status" value="1"/>
</dbReference>
<organism evidence="10 11">
    <name type="scientific">Ensifer adhaerens</name>
    <name type="common">Sinorhizobium morelense</name>
    <dbReference type="NCBI Taxonomy" id="106592"/>
    <lineage>
        <taxon>Bacteria</taxon>
        <taxon>Pseudomonadati</taxon>
        <taxon>Pseudomonadota</taxon>
        <taxon>Alphaproteobacteria</taxon>
        <taxon>Hyphomicrobiales</taxon>
        <taxon>Rhizobiaceae</taxon>
        <taxon>Sinorhizobium/Ensifer group</taxon>
        <taxon>Ensifer</taxon>
    </lineage>
</organism>
<dbReference type="GO" id="GO:0016887">
    <property type="term" value="F:ATP hydrolysis activity"/>
    <property type="evidence" value="ECO:0007669"/>
    <property type="project" value="InterPro"/>
</dbReference>
<accession>A0A0L8BZR1</accession>
<evidence type="ECO:0000256" key="2">
    <source>
        <dbReference type="ARBA" id="ARBA00022475"/>
    </source>
</evidence>
<dbReference type="GO" id="GO:0043190">
    <property type="term" value="C:ATP-binding cassette (ABC) transporter complex"/>
    <property type="evidence" value="ECO:0007669"/>
    <property type="project" value="InterPro"/>
</dbReference>
<dbReference type="EMBL" id="LGAP01000003">
    <property type="protein sequence ID" value="KOF20202.1"/>
    <property type="molecule type" value="Genomic_DNA"/>
</dbReference>
<dbReference type="PANTHER" id="PTHR42781">
    <property type="entry name" value="SPERMIDINE/PUTRESCINE IMPORT ATP-BINDING PROTEIN POTA"/>
    <property type="match status" value="1"/>
</dbReference>
<dbReference type="PANTHER" id="PTHR42781:SF5">
    <property type="entry name" value="PUTRESCINE TRANSPORT ATP-BINDING PROTEIN POTG"/>
    <property type="match status" value="1"/>
</dbReference>
<evidence type="ECO:0000256" key="8">
    <source>
        <dbReference type="RuleBase" id="RU364083"/>
    </source>
</evidence>
<dbReference type="InterPro" id="IPR008995">
    <property type="entry name" value="Mo/tungstate-bd_C_term_dom"/>
</dbReference>
<dbReference type="GO" id="GO:0015847">
    <property type="term" value="P:putrescine transport"/>
    <property type="evidence" value="ECO:0007669"/>
    <property type="project" value="UniProtKB-ARBA"/>
</dbReference>